<feature type="region of interest" description="Disordered" evidence="2">
    <location>
        <begin position="235"/>
        <end position="258"/>
    </location>
</feature>
<feature type="compositionally biased region" description="Polar residues" evidence="2">
    <location>
        <begin position="290"/>
        <end position="314"/>
    </location>
</feature>
<name>N1JIQ2_BLUG1</name>
<evidence type="ECO:0000256" key="2">
    <source>
        <dbReference type="SAM" id="MobiDB-lite"/>
    </source>
</evidence>
<dbReference type="SUPFAM" id="SSF49265">
    <property type="entry name" value="Fibronectin type III"/>
    <property type="match status" value="1"/>
</dbReference>
<feature type="compositionally biased region" description="Low complexity" evidence="2">
    <location>
        <begin position="866"/>
        <end position="877"/>
    </location>
</feature>
<dbReference type="STRING" id="546991.N1JIQ2"/>
<dbReference type="AlphaFoldDB" id="N1JIQ2"/>
<dbReference type="EMBL" id="CAUH01003939">
    <property type="protein sequence ID" value="CCU77998.1"/>
    <property type="molecule type" value="Genomic_DNA"/>
</dbReference>
<evidence type="ECO:0000259" key="3">
    <source>
        <dbReference type="PROSITE" id="PS50853"/>
    </source>
</evidence>
<feature type="compositionally biased region" description="Polar residues" evidence="2">
    <location>
        <begin position="241"/>
        <end position="250"/>
    </location>
</feature>
<keyword evidence="1" id="KW-0175">Coiled coil</keyword>
<dbReference type="HOGENOM" id="CLU_005801_0_0_1"/>
<feature type="coiled-coil region" evidence="1">
    <location>
        <begin position="333"/>
        <end position="480"/>
    </location>
</feature>
<sequence>MPQDSVSAGYMHNFVDSVNSVELTPRSALHGQDSSSLVRNTEVSSSICVVSIDCPYVVSAVPEYLWMNAVTFYSVLFDWILDHVTDYNMFIIQSVATCSALIWCALSEIIQTFLTNFLRLLFRAWQTLWKPVPELISILGIEVPDPPEVSLASIKRDAITLYWSKPEPQKPVVKYYIQVNGVNVGETSRLETAITVTGLRPGHFYNVRVIAVGPNNFQAGSLVIRLRTYGKDGRPILGNRRSYSNPTSENFESDLGEESSNRGQAVCLEATALPENLSVTYRETAMGTVGNRNSGQRRNTSGTTNGRKNSSSTVGIEPAIPSLQLVKESREPMHHLTAQLENVNQEREKIAVEMAKEAEEFKTQLTDLCREKDDKKQTLKEREEASEKLKKEVNYAERLNRQAQTRKSQKEKLLKEKVAERSKMEEDMKRWKKEIEDMKSERGRWLGEKDKFDKKKLIKTAELRQEIKQRQAALNTIEEDIRIKGLQIKQLEQYRTHILSCDDDEGSRSRDEHEDREWNNTEKAMTAELNAKSRQLRDIGSNLHQQQAYLTTLQQRNSVIFHGNFSNIDFEPLVSEDKEKSQKPRNQKTQPIHSATSRRPVSDTSFLAFGNQSPLSFAPGPYMDIANDPTPVQPSDQFDHIIDEDHSLLTAGAPLSPTATSLLPSNIFADEDLPSPLPEPLELCDPIVPAQMIISTIDHSAQLPQSPNNSEGHITSPRAPSHNIPRHDASIFSSRENDSSLNFQNAGFGAIGTAVSNKHSTHKGIRDLFSLSKSKTRESVPNGPSLGSLKPNQSSSFPRSIEETGTTGNKQRRVTFSSTWSGLLHRTLPTEESSADNNVSPSNSRKVRHSILGSGVNEQNGNDINSSSPRPLSVASSDLPRPSTDSAPFGWSPAQDNLISGNVPLATNWFLYGSNHVSLQHQTAWSNSLTGKPNRRYDTSAAFSSRIVSENDGFLPPSDSLTHQYGQSVTISAIGTKTPPLNQTITAPKLNPAAPAFHGFGFNQYDKTLIEQRSQMNPAKEADSSDLDIAALGHANTSSSPTSLQSRHSQSVYTQADHAESQVSLERRSSKSTSEITQSASIKDKDESSLHRLFRKGSSSKFSISTFRNKETTIFSGNKKSSSSIVNLECNLPVERESNTELHFEDCYSKALDSVAGNPVLGCRNVPSEWTQAKDKDSLNLKEGRLNKSWSRLGIRGKRSKDGGGEEGLMINNEY</sequence>
<reference evidence="4 5" key="1">
    <citation type="journal article" date="2010" name="Science">
        <title>Genome expansion and gene loss in powdery mildew fungi reveal tradeoffs in extreme parasitism.</title>
        <authorList>
            <person name="Spanu P.D."/>
            <person name="Abbott J.C."/>
            <person name="Amselem J."/>
            <person name="Burgis T.A."/>
            <person name="Soanes D.M."/>
            <person name="Stueber K."/>
            <person name="Ver Loren van Themaat E."/>
            <person name="Brown J.K.M."/>
            <person name="Butcher S.A."/>
            <person name="Gurr S.J."/>
            <person name="Lebrun M.-H."/>
            <person name="Ridout C.J."/>
            <person name="Schulze-Lefert P."/>
            <person name="Talbot N.J."/>
            <person name="Ahmadinejad N."/>
            <person name="Ametz C."/>
            <person name="Barton G.R."/>
            <person name="Benjdia M."/>
            <person name="Bidzinski P."/>
            <person name="Bindschedler L.V."/>
            <person name="Both M."/>
            <person name="Brewer M.T."/>
            <person name="Cadle-Davidson L."/>
            <person name="Cadle-Davidson M.M."/>
            <person name="Collemare J."/>
            <person name="Cramer R."/>
            <person name="Frenkel O."/>
            <person name="Godfrey D."/>
            <person name="Harriman J."/>
            <person name="Hoede C."/>
            <person name="King B.C."/>
            <person name="Klages S."/>
            <person name="Kleemann J."/>
            <person name="Knoll D."/>
            <person name="Koti P.S."/>
            <person name="Kreplak J."/>
            <person name="Lopez-Ruiz F.J."/>
            <person name="Lu X."/>
            <person name="Maekawa T."/>
            <person name="Mahanil S."/>
            <person name="Micali C."/>
            <person name="Milgroom M.G."/>
            <person name="Montana G."/>
            <person name="Noir S."/>
            <person name="O'Connell R.J."/>
            <person name="Oberhaensli S."/>
            <person name="Parlange F."/>
            <person name="Pedersen C."/>
            <person name="Quesneville H."/>
            <person name="Reinhardt R."/>
            <person name="Rott M."/>
            <person name="Sacristan S."/>
            <person name="Schmidt S.M."/>
            <person name="Schoen M."/>
            <person name="Skamnioti P."/>
            <person name="Sommer H."/>
            <person name="Stephens A."/>
            <person name="Takahara H."/>
            <person name="Thordal-Christensen H."/>
            <person name="Vigouroux M."/>
            <person name="Wessling R."/>
            <person name="Wicker T."/>
            <person name="Panstruga R."/>
        </authorList>
    </citation>
    <scope>NUCLEOTIDE SEQUENCE [LARGE SCALE GENOMIC DNA]</scope>
    <source>
        <strain evidence="4">DH14</strain>
    </source>
</reference>
<evidence type="ECO:0000256" key="1">
    <source>
        <dbReference type="SAM" id="Coils"/>
    </source>
</evidence>
<dbReference type="InterPro" id="IPR013783">
    <property type="entry name" value="Ig-like_fold"/>
</dbReference>
<gene>
    <name evidence="4" type="ORF">BGHDH14_bgh06411</name>
</gene>
<dbReference type="PROSITE" id="PS50853">
    <property type="entry name" value="FN3"/>
    <property type="match status" value="1"/>
</dbReference>
<dbReference type="Proteomes" id="UP000015441">
    <property type="component" value="Unassembled WGS sequence"/>
</dbReference>
<dbReference type="CDD" id="cd06503">
    <property type="entry name" value="ATP-synt_Fo_b"/>
    <property type="match status" value="1"/>
</dbReference>
<proteinExistence type="predicted"/>
<dbReference type="Pfam" id="PF00041">
    <property type="entry name" value="fn3"/>
    <property type="match status" value="1"/>
</dbReference>
<feature type="domain" description="Fibronectin type-III" evidence="3">
    <location>
        <begin position="143"/>
        <end position="231"/>
    </location>
</feature>
<protein>
    <recommendedName>
        <fullName evidence="3">Fibronectin type-III domain-containing protein</fullName>
    </recommendedName>
</protein>
<feature type="region of interest" description="Disordered" evidence="2">
    <location>
        <begin position="827"/>
        <end position="893"/>
    </location>
</feature>
<feature type="region of interest" description="Disordered" evidence="2">
    <location>
        <begin position="702"/>
        <end position="724"/>
    </location>
</feature>
<dbReference type="InterPro" id="IPR003961">
    <property type="entry name" value="FN3_dom"/>
</dbReference>
<feature type="compositionally biased region" description="Polar residues" evidence="2">
    <location>
        <begin position="1071"/>
        <end position="1081"/>
    </location>
</feature>
<feature type="region of interest" description="Disordered" evidence="2">
    <location>
        <begin position="769"/>
        <end position="815"/>
    </location>
</feature>
<feature type="compositionally biased region" description="Polar residues" evidence="2">
    <location>
        <begin position="856"/>
        <end position="865"/>
    </location>
</feature>
<dbReference type="SMART" id="SM00060">
    <property type="entry name" value="FN3"/>
    <property type="match status" value="1"/>
</dbReference>
<dbReference type="PANTHER" id="PTHR23159">
    <property type="entry name" value="CENTROSOMAL PROTEIN 2"/>
    <property type="match status" value="1"/>
</dbReference>
<feature type="compositionally biased region" description="Polar residues" evidence="2">
    <location>
        <begin position="790"/>
        <end position="815"/>
    </location>
</feature>
<dbReference type="CDD" id="cd00063">
    <property type="entry name" value="FN3"/>
    <property type="match status" value="1"/>
</dbReference>
<feature type="compositionally biased region" description="Basic and acidic residues" evidence="2">
    <location>
        <begin position="1057"/>
        <end position="1069"/>
    </location>
</feature>
<dbReference type="OrthoDB" id="5572782at2759"/>
<feature type="region of interest" description="Disordered" evidence="2">
    <location>
        <begin position="1034"/>
        <end position="1083"/>
    </location>
</feature>
<keyword evidence="5" id="KW-1185">Reference proteome</keyword>
<dbReference type="InterPro" id="IPR036116">
    <property type="entry name" value="FN3_sf"/>
</dbReference>
<feature type="compositionally biased region" description="Polar residues" evidence="2">
    <location>
        <begin position="830"/>
        <end position="844"/>
    </location>
</feature>
<feature type="compositionally biased region" description="Polar residues" evidence="2">
    <location>
        <begin position="587"/>
        <end position="601"/>
    </location>
</feature>
<accession>N1JIQ2</accession>
<dbReference type="PANTHER" id="PTHR23159:SF31">
    <property type="entry name" value="CENTROSOME-ASSOCIATED PROTEIN CEP250 ISOFORM X1"/>
    <property type="match status" value="1"/>
</dbReference>
<evidence type="ECO:0000313" key="4">
    <source>
        <dbReference type="EMBL" id="CCU77998.1"/>
    </source>
</evidence>
<feature type="region of interest" description="Disordered" evidence="2">
    <location>
        <begin position="575"/>
        <end position="601"/>
    </location>
</feature>
<organism evidence="4 5">
    <name type="scientific">Blumeria graminis f. sp. hordei (strain DH14)</name>
    <name type="common">Barley powdery mildew</name>
    <name type="synonym">Oidium monilioides f. sp. hordei</name>
    <dbReference type="NCBI Taxonomy" id="546991"/>
    <lineage>
        <taxon>Eukaryota</taxon>
        <taxon>Fungi</taxon>
        <taxon>Dikarya</taxon>
        <taxon>Ascomycota</taxon>
        <taxon>Pezizomycotina</taxon>
        <taxon>Leotiomycetes</taxon>
        <taxon>Erysiphales</taxon>
        <taxon>Erysiphaceae</taxon>
        <taxon>Blumeria</taxon>
        <taxon>Blumeria hordei</taxon>
    </lineage>
</organism>
<comment type="caution">
    <text evidence="4">The sequence shown here is derived from an EMBL/GenBank/DDBJ whole genome shotgun (WGS) entry which is preliminary data.</text>
</comment>
<feature type="compositionally biased region" description="Polar residues" evidence="2">
    <location>
        <begin position="1035"/>
        <end position="1054"/>
    </location>
</feature>
<dbReference type="Gene3D" id="2.60.40.10">
    <property type="entry name" value="Immunoglobulins"/>
    <property type="match status" value="1"/>
</dbReference>
<dbReference type="InParanoid" id="N1JIQ2"/>
<dbReference type="eggNOG" id="ENOG502R2RI">
    <property type="taxonomic scope" value="Eukaryota"/>
</dbReference>
<feature type="region of interest" description="Disordered" evidence="2">
    <location>
        <begin position="286"/>
        <end position="316"/>
    </location>
</feature>
<evidence type="ECO:0000313" key="5">
    <source>
        <dbReference type="Proteomes" id="UP000015441"/>
    </source>
</evidence>
<feature type="compositionally biased region" description="Polar residues" evidence="2">
    <location>
        <begin position="702"/>
        <end position="713"/>
    </location>
</feature>